<dbReference type="EMBL" id="JBEWZI010000003">
    <property type="protein sequence ID" value="MET7013343.1"/>
    <property type="molecule type" value="Genomic_DNA"/>
</dbReference>
<dbReference type="Proteomes" id="UP001549691">
    <property type="component" value="Unassembled WGS sequence"/>
</dbReference>
<keyword evidence="1" id="KW-0812">Transmembrane</keyword>
<proteinExistence type="predicted"/>
<protein>
    <submittedName>
        <fullName evidence="2">Uncharacterized protein</fullName>
    </submittedName>
</protein>
<evidence type="ECO:0000313" key="3">
    <source>
        <dbReference type="Proteomes" id="UP001549691"/>
    </source>
</evidence>
<gene>
    <name evidence="2" type="ORF">ABXR19_04015</name>
</gene>
<reference evidence="2 3" key="1">
    <citation type="submission" date="2024-07" db="EMBL/GenBank/DDBJ databases">
        <title>Uliginosibacterium flavum JJ3220;KACC:17644.</title>
        <authorList>
            <person name="Kim M.K."/>
        </authorList>
    </citation>
    <scope>NUCLEOTIDE SEQUENCE [LARGE SCALE GENOMIC DNA]</scope>
    <source>
        <strain evidence="2 3">KACC:17644</strain>
    </source>
</reference>
<evidence type="ECO:0000313" key="2">
    <source>
        <dbReference type="EMBL" id="MET7013343.1"/>
    </source>
</evidence>
<keyword evidence="3" id="KW-1185">Reference proteome</keyword>
<keyword evidence="1" id="KW-1133">Transmembrane helix</keyword>
<organism evidence="2 3">
    <name type="scientific">Uliginosibacterium flavum</name>
    <dbReference type="NCBI Taxonomy" id="1396831"/>
    <lineage>
        <taxon>Bacteria</taxon>
        <taxon>Pseudomonadati</taxon>
        <taxon>Pseudomonadota</taxon>
        <taxon>Betaproteobacteria</taxon>
        <taxon>Rhodocyclales</taxon>
        <taxon>Zoogloeaceae</taxon>
        <taxon>Uliginosibacterium</taxon>
    </lineage>
</organism>
<sequence>MYEIWLAANILLELALMNWPLVLAYALVLALLLILALRARPLPWRRRLPVALVAGALVGILSMLSVPGLIGAQLSDLAYWVDWANLFAVSAGFGAAAAALAWPLAAWQGRERFE</sequence>
<name>A0ABV2THD7_9RHOO</name>
<keyword evidence="1" id="KW-0472">Membrane</keyword>
<evidence type="ECO:0000256" key="1">
    <source>
        <dbReference type="SAM" id="Phobius"/>
    </source>
</evidence>
<accession>A0ABV2THD7</accession>
<feature type="transmembrane region" description="Helical" evidence="1">
    <location>
        <begin position="49"/>
        <end position="71"/>
    </location>
</feature>
<comment type="caution">
    <text evidence="2">The sequence shown here is derived from an EMBL/GenBank/DDBJ whole genome shotgun (WGS) entry which is preliminary data.</text>
</comment>
<dbReference type="RefSeq" id="WP_354599806.1">
    <property type="nucleotide sequence ID" value="NZ_JBEWZI010000003.1"/>
</dbReference>
<feature type="transmembrane region" description="Helical" evidence="1">
    <location>
        <begin position="16"/>
        <end position="37"/>
    </location>
</feature>
<feature type="transmembrane region" description="Helical" evidence="1">
    <location>
        <begin position="83"/>
        <end position="105"/>
    </location>
</feature>